<dbReference type="Pfam" id="PF05656">
    <property type="entry name" value="DUF805"/>
    <property type="match status" value="1"/>
</dbReference>
<keyword evidence="1" id="KW-0472">Membrane</keyword>
<dbReference type="GO" id="GO:0016020">
    <property type="term" value="C:membrane"/>
    <property type="evidence" value="ECO:0007669"/>
    <property type="project" value="InterPro"/>
</dbReference>
<feature type="transmembrane region" description="Helical" evidence="1">
    <location>
        <begin position="94"/>
        <end position="116"/>
    </location>
</feature>
<protein>
    <submittedName>
        <fullName evidence="2">DUF805 domain-containing protein</fullName>
    </submittedName>
</protein>
<keyword evidence="1" id="KW-1133">Transmembrane helix</keyword>
<keyword evidence="3" id="KW-1185">Reference proteome</keyword>
<dbReference type="OrthoDB" id="2322628at2"/>
<keyword evidence="1" id="KW-0812">Transmembrane</keyword>
<proteinExistence type="predicted"/>
<feature type="transmembrane region" description="Helical" evidence="1">
    <location>
        <begin position="57"/>
        <end position="82"/>
    </location>
</feature>
<dbReference type="EMBL" id="RKLX01000004">
    <property type="protein sequence ID" value="TGD19536.1"/>
    <property type="molecule type" value="Genomic_DNA"/>
</dbReference>
<dbReference type="InterPro" id="IPR008523">
    <property type="entry name" value="DUF805"/>
</dbReference>
<feature type="transmembrane region" description="Helical" evidence="1">
    <location>
        <begin position="168"/>
        <end position="191"/>
    </location>
</feature>
<dbReference type="RefSeq" id="WP_135367372.1">
    <property type="nucleotide sequence ID" value="NZ_RKLX01000004.1"/>
</dbReference>
<sequence>MFPLHLPIFHSYCLVCGTHHPAPALCPTCGTPLGVRGILTALLTTQAQLNRSGYWRLFGTGLMLTLVLLGVLMSTVLQYPAFRWHPAYLDLGKTLVLLVAAGGLFGTTLATTTATLRRLHDRQLTGRLLWWLVCPVIGWGIVGSQLVLPSRGPRQPVTLRSSWRHPRPWTALFGGTLLYAIACNFVGIAALNGATPATSPATTTAPVTSMATNQLVLGRHHISLTTQRTYRVAYRDSRWAHTTFAIDRITVYHTYGPYRIPSNDGPLTINGIIQVHMRIHAGANIQTYPAAKTLTTNDGQHLIADRSNSDVFAGDLNQGTRTAGNIYYLMPRLNEVADVTRINLTWGAATRAQPRVVKAFQADIALDHKK</sequence>
<feature type="transmembrane region" description="Helical" evidence="1">
    <location>
        <begin position="128"/>
        <end position="148"/>
    </location>
</feature>
<organism evidence="2 3">
    <name type="scientific">Levilactobacillus suantsaiihabitans</name>
    <dbReference type="NCBI Taxonomy" id="2487722"/>
    <lineage>
        <taxon>Bacteria</taxon>
        <taxon>Bacillati</taxon>
        <taxon>Bacillota</taxon>
        <taxon>Bacilli</taxon>
        <taxon>Lactobacillales</taxon>
        <taxon>Lactobacillaceae</taxon>
        <taxon>Levilactobacillus</taxon>
    </lineage>
</organism>
<dbReference type="Proteomes" id="UP000297348">
    <property type="component" value="Unassembled WGS sequence"/>
</dbReference>
<accession>A0A4Z0JAV3</accession>
<reference evidence="2 3" key="1">
    <citation type="submission" date="2018-10" db="EMBL/GenBank/DDBJ databases">
        <title>Lactobacillus sp. R7 and Lactobacillus sp. R19 isolated from fermented mustard green product of Taiwan.</title>
        <authorList>
            <person name="Lin S.-T."/>
        </authorList>
    </citation>
    <scope>NUCLEOTIDE SEQUENCE [LARGE SCALE GENOMIC DNA]</scope>
    <source>
        <strain evidence="2 3">BCRC 81129</strain>
    </source>
</reference>
<name>A0A4Z0JAV3_9LACO</name>
<comment type="caution">
    <text evidence="2">The sequence shown here is derived from an EMBL/GenBank/DDBJ whole genome shotgun (WGS) entry which is preliminary data.</text>
</comment>
<dbReference type="AlphaFoldDB" id="A0A4Z0JAV3"/>
<evidence type="ECO:0000313" key="2">
    <source>
        <dbReference type="EMBL" id="TGD19536.1"/>
    </source>
</evidence>
<evidence type="ECO:0000313" key="3">
    <source>
        <dbReference type="Proteomes" id="UP000297348"/>
    </source>
</evidence>
<evidence type="ECO:0000256" key="1">
    <source>
        <dbReference type="SAM" id="Phobius"/>
    </source>
</evidence>
<gene>
    <name evidence="2" type="ORF">EGT51_03255</name>
</gene>